<dbReference type="EMBL" id="JARBHB010000004">
    <property type="protein sequence ID" value="KAJ8885267.1"/>
    <property type="molecule type" value="Genomic_DNA"/>
</dbReference>
<gene>
    <name evidence="2" type="ORF">PR048_011464</name>
</gene>
<protein>
    <submittedName>
        <fullName evidence="2">Uncharacterized protein</fullName>
    </submittedName>
</protein>
<dbReference type="Proteomes" id="UP001159363">
    <property type="component" value="Chromosome X"/>
</dbReference>
<sequence length="206" mass="23892">MEQGFNVRRRFLYEGRRVRVISSQHSSESQQVKNFSINRRCYARHKTSRRSTPSSTLVYIEENLNSIPPCLLSSDTNYISTITSGHFLTLTPLAALPELNLKDIPIGCLLGNSAYIKAHLNLPRQPWLFTTRQRQHTQRHIVPFQVMCKLDRRQLKRTWLRRHVVAMSTDEYWVTRQVTDTPEQRKKLTPQDGSTSVTSDVIATEP</sequence>
<feature type="region of interest" description="Disordered" evidence="1">
    <location>
        <begin position="180"/>
        <end position="206"/>
    </location>
</feature>
<feature type="compositionally biased region" description="Polar residues" evidence="1">
    <location>
        <begin position="191"/>
        <end position="206"/>
    </location>
</feature>
<evidence type="ECO:0000256" key="1">
    <source>
        <dbReference type="SAM" id="MobiDB-lite"/>
    </source>
</evidence>
<keyword evidence="3" id="KW-1185">Reference proteome</keyword>
<accession>A0ABQ9HLR6</accession>
<proteinExistence type="predicted"/>
<evidence type="ECO:0000313" key="3">
    <source>
        <dbReference type="Proteomes" id="UP001159363"/>
    </source>
</evidence>
<organism evidence="2 3">
    <name type="scientific">Dryococelus australis</name>
    <dbReference type="NCBI Taxonomy" id="614101"/>
    <lineage>
        <taxon>Eukaryota</taxon>
        <taxon>Metazoa</taxon>
        <taxon>Ecdysozoa</taxon>
        <taxon>Arthropoda</taxon>
        <taxon>Hexapoda</taxon>
        <taxon>Insecta</taxon>
        <taxon>Pterygota</taxon>
        <taxon>Neoptera</taxon>
        <taxon>Polyneoptera</taxon>
        <taxon>Phasmatodea</taxon>
        <taxon>Verophasmatodea</taxon>
        <taxon>Anareolatae</taxon>
        <taxon>Phasmatidae</taxon>
        <taxon>Eurycanthinae</taxon>
        <taxon>Dryococelus</taxon>
    </lineage>
</organism>
<evidence type="ECO:0000313" key="2">
    <source>
        <dbReference type="EMBL" id="KAJ8885267.1"/>
    </source>
</evidence>
<name>A0ABQ9HLR6_9NEOP</name>
<comment type="caution">
    <text evidence="2">The sequence shown here is derived from an EMBL/GenBank/DDBJ whole genome shotgun (WGS) entry which is preliminary data.</text>
</comment>
<reference evidence="2 3" key="1">
    <citation type="submission" date="2023-02" db="EMBL/GenBank/DDBJ databases">
        <title>LHISI_Scaffold_Assembly.</title>
        <authorList>
            <person name="Stuart O.P."/>
            <person name="Cleave R."/>
            <person name="Magrath M.J.L."/>
            <person name="Mikheyev A.S."/>
        </authorList>
    </citation>
    <scope>NUCLEOTIDE SEQUENCE [LARGE SCALE GENOMIC DNA]</scope>
    <source>
        <strain evidence="2">Daus_M_001</strain>
        <tissue evidence="2">Leg muscle</tissue>
    </source>
</reference>